<dbReference type="PANTHER" id="PTHR11413:SF103">
    <property type="entry name" value="CYSTEINE PROTEINASE INHIBITOR 12"/>
    <property type="match status" value="1"/>
</dbReference>
<dbReference type="PANTHER" id="PTHR11413">
    <property type="entry name" value="CYSTATIN FAMILY MEMBER"/>
    <property type="match status" value="1"/>
</dbReference>
<evidence type="ECO:0000256" key="3">
    <source>
        <dbReference type="RuleBase" id="RU362130"/>
    </source>
</evidence>
<comment type="similarity">
    <text evidence="3">Belongs to the cystatin family. Phytocystatin subfamily.</text>
</comment>
<dbReference type="SMART" id="SM00043">
    <property type="entry name" value="CY"/>
    <property type="match status" value="1"/>
</dbReference>
<keyword evidence="2 3" id="KW-0789">Thiol protease inhibitor</keyword>
<dbReference type="Pfam" id="PF16845">
    <property type="entry name" value="SQAPI"/>
    <property type="match status" value="1"/>
</dbReference>
<evidence type="ECO:0000313" key="5">
    <source>
        <dbReference type="EMBL" id="KAL2613651.1"/>
    </source>
</evidence>
<sequence>MKVLSKEQHLQQKTIRDFFLLVIIVGAFAVVGACTCNANQSEEDAMAGLMGAPKDVSHSENSAELDNIGQFAVEQYNSKEGKNLSFKKIVSAKTQVVAGTMYHLVIEAHGDDAVKNYEAKVWHKPWENHKSLEHFKPHGGSASQ</sequence>
<dbReference type="InterPro" id="IPR027214">
    <property type="entry name" value="Cystatin"/>
</dbReference>
<reference evidence="5 6" key="1">
    <citation type="submission" date="2024-09" db="EMBL/GenBank/DDBJ databases">
        <title>Chromosome-scale assembly of Riccia fluitans.</title>
        <authorList>
            <person name="Paukszto L."/>
            <person name="Sawicki J."/>
            <person name="Karawczyk K."/>
            <person name="Piernik-Szablinska J."/>
            <person name="Szczecinska M."/>
            <person name="Mazdziarz M."/>
        </authorList>
    </citation>
    <scope>NUCLEOTIDE SEQUENCE [LARGE SCALE GENOMIC DNA]</scope>
    <source>
        <strain evidence="5">Rf_01</strain>
        <tissue evidence="5">Aerial parts of the thallus</tissue>
    </source>
</reference>
<dbReference type="Proteomes" id="UP001605036">
    <property type="component" value="Unassembled WGS sequence"/>
</dbReference>
<comment type="caution">
    <text evidence="5">The sequence shown here is derived from an EMBL/GenBank/DDBJ whole genome shotgun (WGS) entry which is preliminary data.</text>
</comment>
<name>A0ABD1Y0F1_9MARC</name>
<dbReference type="CDD" id="cd00042">
    <property type="entry name" value="CY"/>
    <property type="match status" value="1"/>
</dbReference>
<proteinExistence type="inferred from homology"/>
<dbReference type="InterPro" id="IPR018073">
    <property type="entry name" value="Prot_inh_cystat_CS"/>
</dbReference>
<dbReference type="Gene3D" id="3.10.450.10">
    <property type="match status" value="1"/>
</dbReference>
<dbReference type="GO" id="GO:0004869">
    <property type="term" value="F:cysteine-type endopeptidase inhibitor activity"/>
    <property type="evidence" value="ECO:0007669"/>
    <property type="project" value="UniProtKB-KW"/>
</dbReference>
<accession>A0ABD1Y0F1</accession>
<dbReference type="InterPro" id="IPR046350">
    <property type="entry name" value="Cystatin_sf"/>
</dbReference>
<feature type="domain" description="Cystatin" evidence="4">
    <location>
        <begin position="48"/>
        <end position="138"/>
    </location>
</feature>
<dbReference type="SUPFAM" id="SSF54403">
    <property type="entry name" value="Cystatin/monellin"/>
    <property type="match status" value="1"/>
</dbReference>
<evidence type="ECO:0000256" key="1">
    <source>
        <dbReference type="ARBA" id="ARBA00022690"/>
    </source>
</evidence>
<protein>
    <recommendedName>
        <fullName evidence="3">Cysteine proteinase inhibitor</fullName>
    </recommendedName>
</protein>
<dbReference type="PROSITE" id="PS00287">
    <property type="entry name" value="CYSTATIN"/>
    <property type="match status" value="1"/>
</dbReference>
<keyword evidence="1 3" id="KW-0646">Protease inhibitor</keyword>
<organism evidence="5 6">
    <name type="scientific">Riccia fluitans</name>
    <dbReference type="NCBI Taxonomy" id="41844"/>
    <lineage>
        <taxon>Eukaryota</taxon>
        <taxon>Viridiplantae</taxon>
        <taxon>Streptophyta</taxon>
        <taxon>Embryophyta</taxon>
        <taxon>Marchantiophyta</taxon>
        <taxon>Marchantiopsida</taxon>
        <taxon>Marchantiidae</taxon>
        <taxon>Marchantiales</taxon>
        <taxon>Ricciaceae</taxon>
        <taxon>Riccia</taxon>
    </lineage>
</organism>
<dbReference type="EMBL" id="JBHFFA010000007">
    <property type="protein sequence ID" value="KAL2613651.1"/>
    <property type="molecule type" value="Genomic_DNA"/>
</dbReference>
<dbReference type="AlphaFoldDB" id="A0ABD1Y0F1"/>
<dbReference type="PROSITE" id="PS51257">
    <property type="entry name" value="PROKAR_LIPOPROTEIN"/>
    <property type="match status" value="1"/>
</dbReference>
<evidence type="ECO:0000313" key="6">
    <source>
        <dbReference type="Proteomes" id="UP001605036"/>
    </source>
</evidence>
<evidence type="ECO:0000256" key="2">
    <source>
        <dbReference type="ARBA" id="ARBA00022704"/>
    </source>
</evidence>
<evidence type="ECO:0000259" key="4">
    <source>
        <dbReference type="SMART" id="SM00043"/>
    </source>
</evidence>
<keyword evidence="6" id="KW-1185">Reference proteome</keyword>
<dbReference type="InterPro" id="IPR000010">
    <property type="entry name" value="Cystatin_dom"/>
</dbReference>
<gene>
    <name evidence="5" type="ORF">R1flu_025343</name>
</gene>